<accession>A0A2P8C7C7</accession>
<gene>
    <name evidence="1" type="ORF">CLV93_1123</name>
</gene>
<evidence type="ECO:0000313" key="2">
    <source>
        <dbReference type="Proteomes" id="UP000240621"/>
    </source>
</evidence>
<organism evidence="1 2">
    <name type="scientific">Prolixibacter denitrificans</name>
    <dbReference type="NCBI Taxonomy" id="1541063"/>
    <lineage>
        <taxon>Bacteria</taxon>
        <taxon>Pseudomonadati</taxon>
        <taxon>Bacteroidota</taxon>
        <taxon>Bacteroidia</taxon>
        <taxon>Marinilabiliales</taxon>
        <taxon>Prolixibacteraceae</taxon>
        <taxon>Prolixibacter</taxon>
    </lineage>
</organism>
<sequence length="54" mass="6009">MNSTTIALETDPPFQSNLSREHFMRTHSHPGVASALLVPGYYDYTPLGLIKHPV</sequence>
<reference evidence="1 2" key="1">
    <citation type="submission" date="2018-03" db="EMBL/GenBank/DDBJ databases">
        <title>Genomic Encyclopedia of Archaeal and Bacterial Type Strains, Phase II (KMG-II): from individual species to whole genera.</title>
        <authorList>
            <person name="Goeker M."/>
        </authorList>
    </citation>
    <scope>NUCLEOTIDE SEQUENCE [LARGE SCALE GENOMIC DNA]</scope>
    <source>
        <strain evidence="1 2">DSM 27267</strain>
    </source>
</reference>
<dbReference type="Proteomes" id="UP000240621">
    <property type="component" value="Unassembled WGS sequence"/>
</dbReference>
<name>A0A2P8C7C7_9BACT</name>
<proteinExistence type="predicted"/>
<dbReference type="EMBL" id="PYGC01000012">
    <property type="protein sequence ID" value="PSK80868.1"/>
    <property type="molecule type" value="Genomic_DNA"/>
</dbReference>
<dbReference type="AlphaFoldDB" id="A0A2P8C7C7"/>
<comment type="caution">
    <text evidence="1">The sequence shown here is derived from an EMBL/GenBank/DDBJ whole genome shotgun (WGS) entry which is preliminary data.</text>
</comment>
<evidence type="ECO:0000313" key="1">
    <source>
        <dbReference type="EMBL" id="PSK80868.1"/>
    </source>
</evidence>
<protein>
    <submittedName>
        <fullName evidence="1">Uncharacterized protein</fullName>
    </submittedName>
</protein>